<feature type="domain" description="HTH tetR-type" evidence="5">
    <location>
        <begin position="3"/>
        <end position="63"/>
    </location>
</feature>
<proteinExistence type="predicted"/>
<dbReference type="InterPro" id="IPR036271">
    <property type="entry name" value="Tet_transcr_reg_TetR-rel_C_sf"/>
</dbReference>
<feature type="DNA-binding region" description="H-T-H motif" evidence="4">
    <location>
        <begin position="26"/>
        <end position="45"/>
    </location>
</feature>
<dbReference type="Gene3D" id="1.10.10.60">
    <property type="entry name" value="Homeodomain-like"/>
    <property type="match status" value="1"/>
</dbReference>
<dbReference type="GO" id="GO:0003700">
    <property type="term" value="F:DNA-binding transcription factor activity"/>
    <property type="evidence" value="ECO:0007669"/>
    <property type="project" value="TreeGrafter"/>
</dbReference>
<reference evidence="6" key="1">
    <citation type="submission" date="2022-12" db="EMBL/GenBank/DDBJ databases">
        <title>Paraconexibacter alkalitolerans sp. nov. and Baekduia alba sp. nov., isolated from soil and emended description of the genera Paraconexibacter (Chun et al., 2020) and Baekduia (An et al., 2020).</title>
        <authorList>
            <person name="Vieira S."/>
            <person name="Huber K.J."/>
            <person name="Geppert A."/>
            <person name="Wolf J."/>
            <person name="Neumann-Schaal M."/>
            <person name="Muesken M."/>
            <person name="Overmann J."/>
        </authorList>
    </citation>
    <scope>NUCLEOTIDE SEQUENCE</scope>
    <source>
        <strain evidence="6">AEG42_29</strain>
    </source>
</reference>
<evidence type="ECO:0000256" key="4">
    <source>
        <dbReference type="PROSITE-ProRule" id="PRU00335"/>
    </source>
</evidence>
<protein>
    <recommendedName>
        <fullName evidence="5">HTH tetR-type domain-containing protein</fullName>
    </recommendedName>
</protein>
<accession>A0AAU7B1U0</accession>
<dbReference type="PANTHER" id="PTHR30055">
    <property type="entry name" value="HTH-TYPE TRANSCRIPTIONAL REGULATOR RUTR"/>
    <property type="match status" value="1"/>
</dbReference>
<dbReference type="InterPro" id="IPR004111">
    <property type="entry name" value="Repressor_TetR_C"/>
</dbReference>
<dbReference type="AlphaFoldDB" id="A0AAU7B1U0"/>
<dbReference type="PANTHER" id="PTHR30055:SF151">
    <property type="entry name" value="TRANSCRIPTIONAL REGULATORY PROTEIN"/>
    <property type="match status" value="1"/>
</dbReference>
<dbReference type="Pfam" id="PF00440">
    <property type="entry name" value="TetR_N"/>
    <property type="match status" value="1"/>
</dbReference>
<dbReference type="EMBL" id="CP114014">
    <property type="protein sequence ID" value="XAY07582.1"/>
    <property type="molecule type" value="Genomic_DNA"/>
</dbReference>
<dbReference type="SUPFAM" id="SSF46689">
    <property type="entry name" value="Homeodomain-like"/>
    <property type="match status" value="1"/>
</dbReference>
<dbReference type="PROSITE" id="PS50977">
    <property type="entry name" value="HTH_TETR_2"/>
    <property type="match status" value="1"/>
</dbReference>
<evidence type="ECO:0000256" key="2">
    <source>
        <dbReference type="ARBA" id="ARBA00023125"/>
    </source>
</evidence>
<organism evidence="6">
    <name type="scientific">Paraconexibacter sp. AEG42_29</name>
    <dbReference type="NCBI Taxonomy" id="2997339"/>
    <lineage>
        <taxon>Bacteria</taxon>
        <taxon>Bacillati</taxon>
        <taxon>Actinomycetota</taxon>
        <taxon>Thermoleophilia</taxon>
        <taxon>Solirubrobacterales</taxon>
        <taxon>Paraconexibacteraceae</taxon>
        <taxon>Paraconexibacter</taxon>
    </lineage>
</organism>
<keyword evidence="2 4" id="KW-0238">DNA-binding</keyword>
<keyword evidence="3" id="KW-0804">Transcription</keyword>
<dbReference type="SUPFAM" id="SSF48498">
    <property type="entry name" value="Tetracyclin repressor-like, C-terminal domain"/>
    <property type="match status" value="1"/>
</dbReference>
<name>A0AAU7B1U0_9ACTN</name>
<sequence length="231" mass="25757">MSNLSREAVGRAAIDLADAEGIEAVSMRKVAARMGVGTMSLYHYVRTKEDLFSLMGNAIMGEFLVPPEEMPDDWRGGLRAIALRTKAAFDRHPWMLLGMLQGEEGPPGENVMRHGNQTFGTLAAFDLPPAERLHLTGTVDEYVMGHVFRKQVERIEQEQQEHFGDDMKTWFEDVIASGEFPHFRALFGERDPTADDAFAFFQEMDAIDRFEQGLDLVLDGIGVALARHGAA</sequence>
<evidence type="ECO:0000313" key="6">
    <source>
        <dbReference type="EMBL" id="XAY07582.1"/>
    </source>
</evidence>
<dbReference type="GO" id="GO:0045892">
    <property type="term" value="P:negative regulation of DNA-templated transcription"/>
    <property type="evidence" value="ECO:0007669"/>
    <property type="project" value="InterPro"/>
</dbReference>
<dbReference type="GO" id="GO:0000976">
    <property type="term" value="F:transcription cis-regulatory region binding"/>
    <property type="evidence" value="ECO:0007669"/>
    <property type="project" value="TreeGrafter"/>
</dbReference>
<evidence type="ECO:0000256" key="3">
    <source>
        <dbReference type="ARBA" id="ARBA00023163"/>
    </source>
</evidence>
<dbReference type="KEGG" id="parq:DSM112329_04467"/>
<keyword evidence="1" id="KW-0805">Transcription regulation</keyword>
<dbReference type="RefSeq" id="WP_354698773.1">
    <property type="nucleotide sequence ID" value="NZ_CP114014.1"/>
</dbReference>
<gene>
    <name evidence="6" type="ORF">DSM112329_04467</name>
</gene>
<dbReference type="InterPro" id="IPR001647">
    <property type="entry name" value="HTH_TetR"/>
</dbReference>
<dbReference type="Pfam" id="PF02909">
    <property type="entry name" value="TetR_C_1"/>
    <property type="match status" value="1"/>
</dbReference>
<dbReference type="Gene3D" id="1.10.357.10">
    <property type="entry name" value="Tetracycline Repressor, domain 2"/>
    <property type="match status" value="1"/>
</dbReference>
<dbReference type="InterPro" id="IPR050109">
    <property type="entry name" value="HTH-type_TetR-like_transc_reg"/>
</dbReference>
<evidence type="ECO:0000256" key="1">
    <source>
        <dbReference type="ARBA" id="ARBA00023015"/>
    </source>
</evidence>
<evidence type="ECO:0000259" key="5">
    <source>
        <dbReference type="PROSITE" id="PS50977"/>
    </source>
</evidence>
<dbReference type="InterPro" id="IPR009057">
    <property type="entry name" value="Homeodomain-like_sf"/>
</dbReference>